<dbReference type="InterPro" id="IPR000073">
    <property type="entry name" value="AB_hydrolase_1"/>
</dbReference>
<proteinExistence type="predicted"/>
<gene>
    <name evidence="2" type="ORF">DFR34_108137</name>
</gene>
<keyword evidence="3" id="KW-1185">Reference proteome</keyword>
<organism evidence="2 3">
    <name type="scientific">Rivihabitans pingtungensis</name>
    <dbReference type="NCBI Taxonomy" id="1054498"/>
    <lineage>
        <taxon>Bacteria</taxon>
        <taxon>Pseudomonadati</taxon>
        <taxon>Pseudomonadota</taxon>
        <taxon>Betaproteobacteria</taxon>
        <taxon>Neisseriales</taxon>
        <taxon>Aquaspirillaceae</taxon>
        <taxon>Rivihabitans</taxon>
    </lineage>
</organism>
<dbReference type="InterPro" id="IPR029058">
    <property type="entry name" value="AB_hydrolase_fold"/>
</dbReference>
<protein>
    <submittedName>
        <fullName evidence="2">Pimeloyl-ACP methyl ester carboxylesterase</fullName>
    </submittedName>
</protein>
<dbReference type="EMBL" id="QJKI01000008">
    <property type="protein sequence ID" value="PXX79241.1"/>
    <property type="molecule type" value="Genomic_DNA"/>
</dbReference>
<evidence type="ECO:0000313" key="2">
    <source>
        <dbReference type="EMBL" id="PXX79241.1"/>
    </source>
</evidence>
<reference evidence="2 3" key="1">
    <citation type="submission" date="2018-05" db="EMBL/GenBank/DDBJ databases">
        <title>Genomic Encyclopedia of Type Strains, Phase IV (KMG-IV): sequencing the most valuable type-strain genomes for metagenomic binning, comparative biology and taxonomic classification.</title>
        <authorList>
            <person name="Goeker M."/>
        </authorList>
    </citation>
    <scope>NUCLEOTIDE SEQUENCE [LARGE SCALE GENOMIC DNA]</scope>
    <source>
        <strain evidence="2 3">DSM 29661</strain>
    </source>
</reference>
<sequence length="275" mass="28223">MRTSMLSLSCGQIEILESMGTGPAVLLCHGNSAAAEVFSDWLAGPLGARYRLIAMSFPGHGASTPAADPAQDYTIARLGEVAVEVVAALGLHHYALLGQSLGGHALLETLDCFAGACGLVLLSAPPLSLDTLSEAFLPDPSGGLLFTGALTSDEARQLAGCFVADPAAGTWQSLLPLILRTDPAFRPALLASLQQGAMRDERSCLARAPWPVAGLCGSADRFLRQGAASAVPADIWWRGGPVQLAGAGHALQLDAPAASADLVAAYLAERFAPGA</sequence>
<dbReference type="Gene3D" id="3.40.50.1820">
    <property type="entry name" value="alpha/beta hydrolase"/>
    <property type="match status" value="1"/>
</dbReference>
<dbReference type="Proteomes" id="UP000247555">
    <property type="component" value="Unassembled WGS sequence"/>
</dbReference>
<dbReference type="Pfam" id="PF00561">
    <property type="entry name" value="Abhydrolase_1"/>
    <property type="match status" value="1"/>
</dbReference>
<evidence type="ECO:0000259" key="1">
    <source>
        <dbReference type="Pfam" id="PF00561"/>
    </source>
</evidence>
<name>A0A318KN95_9NEIS</name>
<dbReference type="OrthoDB" id="9785847at2"/>
<comment type="caution">
    <text evidence="2">The sequence shown here is derived from an EMBL/GenBank/DDBJ whole genome shotgun (WGS) entry which is preliminary data.</text>
</comment>
<dbReference type="RefSeq" id="WP_110390686.1">
    <property type="nucleotide sequence ID" value="NZ_QJKI01000008.1"/>
</dbReference>
<dbReference type="InterPro" id="IPR050266">
    <property type="entry name" value="AB_hydrolase_sf"/>
</dbReference>
<evidence type="ECO:0000313" key="3">
    <source>
        <dbReference type="Proteomes" id="UP000247555"/>
    </source>
</evidence>
<dbReference type="SUPFAM" id="SSF53474">
    <property type="entry name" value="alpha/beta-Hydrolases"/>
    <property type="match status" value="1"/>
</dbReference>
<accession>A0A318KN95</accession>
<feature type="domain" description="AB hydrolase-1" evidence="1">
    <location>
        <begin position="23"/>
        <end position="254"/>
    </location>
</feature>
<dbReference type="AlphaFoldDB" id="A0A318KN95"/>
<dbReference type="PANTHER" id="PTHR43798">
    <property type="entry name" value="MONOACYLGLYCEROL LIPASE"/>
    <property type="match status" value="1"/>
</dbReference>